<gene>
    <name evidence="4" type="ORF">PUW23_14045</name>
    <name evidence="5" type="ORF">PUW25_13790</name>
</gene>
<evidence type="ECO:0000256" key="1">
    <source>
        <dbReference type="ARBA" id="ARBA00023125"/>
    </source>
</evidence>
<dbReference type="GO" id="GO:0003677">
    <property type="term" value="F:DNA binding"/>
    <property type="evidence" value="ECO:0007669"/>
    <property type="project" value="UniProtKB-UniRule"/>
</dbReference>
<dbReference type="EMBL" id="CP118108">
    <property type="protein sequence ID" value="WDI00374.1"/>
    <property type="molecule type" value="Genomic_DNA"/>
</dbReference>
<accession>A0AAX3MUF5</accession>
<dbReference type="InterPro" id="IPR050624">
    <property type="entry name" value="HTH-type_Tx_Regulator"/>
</dbReference>
<keyword evidence="1 2" id="KW-0238">DNA-binding</keyword>
<dbReference type="InterPro" id="IPR009057">
    <property type="entry name" value="Homeodomain-like_sf"/>
</dbReference>
<dbReference type="InterPro" id="IPR039532">
    <property type="entry name" value="TetR_C_Firmicutes"/>
</dbReference>
<proteinExistence type="predicted"/>
<feature type="domain" description="HTH tetR-type" evidence="3">
    <location>
        <begin position="6"/>
        <end position="66"/>
    </location>
</feature>
<name>A0AAX3MUF5_9BACL</name>
<dbReference type="PANTHER" id="PTHR43479:SF7">
    <property type="entry name" value="TETR-FAMILY TRANSCRIPTIONAL REGULATOR"/>
    <property type="match status" value="1"/>
</dbReference>
<evidence type="ECO:0000313" key="6">
    <source>
        <dbReference type="Proteomes" id="UP001220962"/>
    </source>
</evidence>
<dbReference type="PANTHER" id="PTHR43479">
    <property type="entry name" value="ACREF/ENVCD OPERON REPRESSOR-RELATED"/>
    <property type="match status" value="1"/>
</dbReference>
<reference evidence="4 7" key="1">
    <citation type="submission" date="2023-02" db="EMBL/GenBank/DDBJ databases">
        <title>Pathogen: clinical or host-associated sample.</title>
        <authorList>
            <person name="Hergert J."/>
            <person name="Casey R."/>
            <person name="Wagner J."/>
            <person name="Young E.L."/>
            <person name="Oakeson K.F."/>
        </authorList>
    </citation>
    <scope>NUCLEOTIDE SEQUENCE</scope>
    <source>
        <strain evidence="5 7">2022CK-00829</strain>
        <strain evidence="4">2022CK-00830</strain>
    </source>
</reference>
<dbReference type="Proteomes" id="UP001221519">
    <property type="component" value="Chromosome"/>
</dbReference>
<evidence type="ECO:0000313" key="7">
    <source>
        <dbReference type="Proteomes" id="UP001221519"/>
    </source>
</evidence>
<evidence type="ECO:0000313" key="4">
    <source>
        <dbReference type="EMBL" id="WDH80678.1"/>
    </source>
</evidence>
<dbReference type="Pfam" id="PF14278">
    <property type="entry name" value="TetR_C_8"/>
    <property type="match status" value="1"/>
</dbReference>
<keyword evidence="7" id="KW-1185">Reference proteome</keyword>
<evidence type="ECO:0000313" key="5">
    <source>
        <dbReference type="EMBL" id="WDI00374.1"/>
    </source>
</evidence>
<dbReference type="Proteomes" id="UP001220962">
    <property type="component" value="Chromosome"/>
</dbReference>
<dbReference type="Pfam" id="PF00440">
    <property type="entry name" value="TetR_N"/>
    <property type="match status" value="1"/>
</dbReference>
<dbReference type="AlphaFoldDB" id="A0AAX3MUF5"/>
<organism evidence="4 6">
    <name type="scientific">Paenibacillus urinalis</name>
    <dbReference type="NCBI Taxonomy" id="521520"/>
    <lineage>
        <taxon>Bacteria</taxon>
        <taxon>Bacillati</taxon>
        <taxon>Bacillota</taxon>
        <taxon>Bacilli</taxon>
        <taxon>Bacillales</taxon>
        <taxon>Paenibacillaceae</taxon>
        <taxon>Paenibacillus</taxon>
    </lineage>
</organism>
<feature type="DNA-binding region" description="H-T-H motif" evidence="2">
    <location>
        <begin position="29"/>
        <end position="48"/>
    </location>
</feature>
<protein>
    <submittedName>
        <fullName evidence="4">TetR/AcrR family transcriptional regulator</fullName>
    </submittedName>
</protein>
<evidence type="ECO:0000259" key="3">
    <source>
        <dbReference type="PROSITE" id="PS50977"/>
    </source>
</evidence>
<dbReference type="EMBL" id="CP118101">
    <property type="protein sequence ID" value="WDH80678.1"/>
    <property type="molecule type" value="Genomic_DNA"/>
</dbReference>
<dbReference type="PROSITE" id="PS50977">
    <property type="entry name" value="HTH_TETR_2"/>
    <property type="match status" value="1"/>
</dbReference>
<evidence type="ECO:0000256" key="2">
    <source>
        <dbReference type="PROSITE-ProRule" id="PRU00335"/>
    </source>
</evidence>
<dbReference type="SUPFAM" id="SSF46689">
    <property type="entry name" value="Homeodomain-like"/>
    <property type="match status" value="1"/>
</dbReference>
<dbReference type="InterPro" id="IPR001647">
    <property type="entry name" value="HTH_TetR"/>
</dbReference>
<sequence length="209" mass="23888">MDLRVIRTKESIREALIELMEDKGFEAITVKDITTKARINRGTFYAHYQDKFDLMRKCQEELMHELGYLAEEKFPDIVTEMKTTPQLPLTIAVSIFKCLHRNKRFMRAVLSPKGDLTFQTTLKQFMWNKIFGNSSHPLIKEENLLVPAPYLASYIASAHIGVIQQWLNSEGEESPEQMAQILSTITINGPFYAAGLKNNGVDSTSAHKY</sequence>
<dbReference type="Gene3D" id="1.10.357.10">
    <property type="entry name" value="Tetracycline Repressor, domain 2"/>
    <property type="match status" value="1"/>
</dbReference>